<reference evidence="3" key="1">
    <citation type="submission" date="2025-08" db="UniProtKB">
        <authorList>
            <consortium name="Ensembl"/>
        </authorList>
    </citation>
    <scope>IDENTIFICATION</scope>
</reference>
<dbReference type="SFLD" id="SFLDG01126">
    <property type="entry name" value="C1.2:_Nucleotidase_Like"/>
    <property type="match status" value="1"/>
</dbReference>
<dbReference type="Gene3D" id="3.40.50.1000">
    <property type="entry name" value="HAD superfamily/HAD-like"/>
    <property type="match status" value="1"/>
</dbReference>
<name>A0A668VU62_OREAU</name>
<dbReference type="GO" id="GO:0008253">
    <property type="term" value="F:5'-nucleotidase activity"/>
    <property type="evidence" value="ECO:0007669"/>
    <property type="project" value="InterPro"/>
</dbReference>
<sequence>MLLLSATRLLGRGKTLLRDPIKRICANMSFTSRSGKRLRVLVDMDGVLADFEGGFLKKYRARYPTEPYITLEDRRGFWVSTQYGQLRSDLCEKAISIWESKGFFIDLDPLPGGVEAVKEMAEMNDTDVFICTSPIKHYKHCPHEKYAWVEKHLGRDFLEQVILTRDKTLITGDLLIDDKPDILGEASVELCVWSQIQRGSTSCSVPATTSTCPSASPRDGSSHGQMIGGPSWTAKGSEGLLHSPAPQQPGIWVNGSSGVRCYGLGILFSTKWGVEA</sequence>
<accession>A0A668VU62</accession>
<dbReference type="PANTHER" id="PTHR16504:SF4">
    <property type="entry name" value="5'(3')-DEOXYRIBONUCLEOTIDASE"/>
    <property type="match status" value="1"/>
</dbReference>
<evidence type="ECO:0000313" key="4">
    <source>
        <dbReference type="Proteomes" id="UP000472276"/>
    </source>
</evidence>
<protein>
    <recommendedName>
        <fullName evidence="5">5',3'-nucleotidase, mitochondrial</fullName>
    </recommendedName>
</protein>
<reference evidence="3" key="2">
    <citation type="submission" date="2025-09" db="UniProtKB">
        <authorList>
            <consortium name="Ensembl"/>
        </authorList>
    </citation>
    <scope>IDENTIFICATION</scope>
</reference>
<dbReference type="CDD" id="cd02587">
    <property type="entry name" value="HAD_5-3dNT"/>
    <property type="match status" value="1"/>
</dbReference>
<dbReference type="InterPro" id="IPR036412">
    <property type="entry name" value="HAD-like_sf"/>
</dbReference>
<dbReference type="GO" id="GO:0005739">
    <property type="term" value="C:mitochondrion"/>
    <property type="evidence" value="ECO:0007669"/>
    <property type="project" value="TreeGrafter"/>
</dbReference>
<dbReference type="AlphaFoldDB" id="A0A668VU62"/>
<dbReference type="Ensembl" id="ENSOABT00000057043.2">
    <property type="protein sequence ID" value="ENSOABP00000055636.2"/>
    <property type="gene ID" value="ENSOABG00000024556.2"/>
</dbReference>
<organism evidence="3 4">
    <name type="scientific">Oreochromis aureus</name>
    <name type="common">Israeli tilapia</name>
    <name type="synonym">Chromis aureus</name>
    <dbReference type="NCBI Taxonomy" id="47969"/>
    <lineage>
        <taxon>Eukaryota</taxon>
        <taxon>Metazoa</taxon>
        <taxon>Chordata</taxon>
        <taxon>Craniata</taxon>
        <taxon>Vertebrata</taxon>
        <taxon>Euteleostomi</taxon>
        <taxon>Actinopterygii</taxon>
        <taxon>Neopterygii</taxon>
        <taxon>Teleostei</taxon>
        <taxon>Neoteleostei</taxon>
        <taxon>Acanthomorphata</taxon>
        <taxon>Ovalentaria</taxon>
        <taxon>Cichlomorphae</taxon>
        <taxon>Cichliformes</taxon>
        <taxon>Cichlidae</taxon>
        <taxon>African cichlids</taxon>
        <taxon>Pseudocrenilabrinae</taxon>
        <taxon>Oreochromini</taxon>
        <taxon>Oreochromis</taxon>
    </lineage>
</organism>
<feature type="region of interest" description="Disordered" evidence="2">
    <location>
        <begin position="207"/>
        <end position="229"/>
    </location>
</feature>
<proteinExistence type="predicted"/>
<dbReference type="GO" id="GO:0009223">
    <property type="term" value="P:pyrimidine deoxyribonucleotide catabolic process"/>
    <property type="evidence" value="ECO:0007669"/>
    <property type="project" value="TreeGrafter"/>
</dbReference>
<dbReference type="InterPro" id="IPR010708">
    <property type="entry name" value="5'(3')-deoxyribonucleotidase"/>
</dbReference>
<evidence type="ECO:0000256" key="2">
    <source>
        <dbReference type="SAM" id="MobiDB-lite"/>
    </source>
</evidence>
<evidence type="ECO:0000313" key="3">
    <source>
        <dbReference type="Ensembl" id="ENSOABP00000055636.2"/>
    </source>
</evidence>
<gene>
    <name evidence="3" type="primary">NT5M</name>
</gene>
<feature type="active site" description="Proton donor" evidence="1">
    <location>
        <position position="45"/>
    </location>
</feature>
<dbReference type="InterPro" id="IPR023214">
    <property type="entry name" value="HAD_sf"/>
</dbReference>
<dbReference type="SFLD" id="SFLDG01145">
    <property type="entry name" value="C1.2.1"/>
    <property type="match status" value="1"/>
</dbReference>
<evidence type="ECO:0000256" key="1">
    <source>
        <dbReference type="PIRSR" id="PIRSR610708-1"/>
    </source>
</evidence>
<feature type="active site" description="Proton donor" evidence="1">
    <location>
        <position position="43"/>
    </location>
</feature>
<evidence type="ECO:0008006" key="5">
    <source>
        <dbReference type="Google" id="ProtNLM"/>
    </source>
</evidence>
<dbReference type="SUPFAM" id="SSF56784">
    <property type="entry name" value="HAD-like"/>
    <property type="match status" value="1"/>
</dbReference>
<dbReference type="OMA" id="VLFTSCH"/>
<dbReference type="Proteomes" id="UP000472276">
    <property type="component" value="Unassembled WGS sequence"/>
</dbReference>
<keyword evidence="4" id="KW-1185">Reference proteome</keyword>
<dbReference type="Gene3D" id="1.10.40.40">
    <property type="entry name" value="Deoxyribonucleotidase, domain 2"/>
    <property type="match status" value="1"/>
</dbReference>
<dbReference type="SFLD" id="SFLDS00003">
    <property type="entry name" value="Haloacid_Dehalogenase"/>
    <property type="match status" value="1"/>
</dbReference>
<dbReference type="Pfam" id="PF06941">
    <property type="entry name" value="NT5C"/>
    <property type="match status" value="1"/>
</dbReference>
<dbReference type="PANTHER" id="PTHR16504">
    <property type="entry name" value="5'(3')-DEOXYRIBONUCLEOTIDASE"/>
    <property type="match status" value="1"/>
</dbReference>